<dbReference type="InterPro" id="IPR036047">
    <property type="entry name" value="F-box-like_dom_sf"/>
</dbReference>
<keyword evidence="2" id="KW-1185">Reference proteome</keyword>
<organism evidence="1 2">
    <name type="scientific">Botryotinia fuckeliana (strain B05.10)</name>
    <name type="common">Noble rot fungus</name>
    <name type="synonym">Botrytis cinerea</name>
    <dbReference type="NCBI Taxonomy" id="332648"/>
    <lineage>
        <taxon>Eukaryota</taxon>
        <taxon>Fungi</taxon>
        <taxon>Dikarya</taxon>
        <taxon>Ascomycota</taxon>
        <taxon>Pezizomycotina</taxon>
        <taxon>Leotiomycetes</taxon>
        <taxon>Helotiales</taxon>
        <taxon>Sclerotiniaceae</taxon>
        <taxon>Botrytis</taxon>
    </lineage>
</organism>
<accession>A0A384JNW2</accession>
<dbReference type="RefSeq" id="XP_024550107.1">
    <property type="nucleotide sequence ID" value="XM_024694318.1"/>
</dbReference>
<dbReference type="SUPFAM" id="SSF81383">
    <property type="entry name" value="F-box domain"/>
    <property type="match status" value="1"/>
</dbReference>
<evidence type="ECO:0000313" key="1">
    <source>
        <dbReference type="EMBL" id="ATZ52278.1"/>
    </source>
</evidence>
<dbReference type="VEuPathDB" id="FungiDB:Bcin08g00410"/>
<proteinExistence type="predicted"/>
<reference evidence="1 2" key="3">
    <citation type="journal article" date="2017" name="Mol. Plant Pathol.">
        <title>A gapless genome sequence of the fungus Botrytis cinerea.</title>
        <authorList>
            <person name="Van Kan J.A."/>
            <person name="Stassen J.H."/>
            <person name="Mosbach A."/>
            <person name="Van Der Lee T.A."/>
            <person name="Faino L."/>
            <person name="Farmer A.D."/>
            <person name="Papasotiriou D.G."/>
            <person name="Zhou S."/>
            <person name="Seidl M.F."/>
            <person name="Cottam E."/>
            <person name="Edel D."/>
            <person name="Hahn M."/>
            <person name="Schwartz D.C."/>
            <person name="Dietrich R.A."/>
            <person name="Widdison S."/>
            <person name="Scalliet G."/>
        </authorList>
    </citation>
    <scope>NUCLEOTIDE SEQUENCE [LARGE SCALE GENOMIC DNA]</scope>
    <source>
        <strain evidence="1 2">B05.10</strain>
    </source>
</reference>
<evidence type="ECO:0000313" key="2">
    <source>
        <dbReference type="Proteomes" id="UP000001798"/>
    </source>
</evidence>
<dbReference type="OrthoDB" id="3800738at2759"/>
<dbReference type="GeneID" id="5433097"/>
<evidence type="ECO:0008006" key="3">
    <source>
        <dbReference type="Google" id="ProtNLM"/>
    </source>
</evidence>
<reference evidence="1 2" key="1">
    <citation type="journal article" date="2011" name="PLoS Genet.">
        <title>Genomic analysis of the necrotrophic fungal pathogens Sclerotinia sclerotiorum and Botrytis cinerea.</title>
        <authorList>
            <person name="Amselem J."/>
            <person name="Cuomo C.A."/>
            <person name="van Kan J.A."/>
            <person name="Viaud M."/>
            <person name="Benito E.P."/>
            <person name="Couloux A."/>
            <person name="Coutinho P.M."/>
            <person name="de Vries R.P."/>
            <person name="Dyer P.S."/>
            <person name="Fillinger S."/>
            <person name="Fournier E."/>
            <person name="Gout L."/>
            <person name="Hahn M."/>
            <person name="Kohn L."/>
            <person name="Lapalu N."/>
            <person name="Plummer K.M."/>
            <person name="Pradier J.M."/>
            <person name="Quevillon E."/>
            <person name="Sharon A."/>
            <person name="Simon A."/>
            <person name="ten Have A."/>
            <person name="Tudzynski B."/>
            <person name="Tudzynski P."/>
            <person name="Wincker P."/>
            <person name="Andrew M."/>
            <person name="Anthouard V."/>
            <person name="Beever R.E."/>
            <person name="Beffa R."/>
            <person name="Benoit I."/>
            <person name="Bouzid O."/>
            <person name="Brault B."/>
            <person name="Chen Z."/>
            <person name="Choquer M."/>
            <person name="Collemare J."/>
            <person name="Cotton P."/>
            <person name="Danchin E.G."/>
            <person name="Da Silva C."/>
            <person name="Gautier A."/>
            <person name="Giraud C."/>
            <person name="Giraud T."/>
            <person name="Gonzalez C."/>
            <person name="Grossetete S."/>
            <person name="Guldener U."/>
            <person name="Henrissat B."/>
            <person name="Howlett B.J."/>
            <person name="Kodira C."/>
            <person name="Kretschmer M."/>
            <person name="Lappartient A."/>
            <person name="Leroch M."/>
            <person name="Levis C."/>
            <person name="Mauceli E."/>
            <person name="Neuveglise C."/>
            <person name="Oeser B."/>
            <person name="Pearson M."/>
            <person name="Poulain J."/>
            <person name="Poussereau N."/>
            <person name="Quesneville H."/>
            <person name="Rascle C."/>
            <person name="Schumacher J."/>
            <person name="Segurens B."/>
            <person name="Sexton A."/>
            <person name="Silva E."/>
            <person name="Sirven C."/>
            <person name="Soanes D.M."/>
            <person name="Talbot N.J."/>
            <person name="Templeton M."/>
            <person name="Yandava C."/>
            <person name="Yarden O."/>
            <person name="Zeng Q."/>
            <person name="Rollins J.A."/>
            <person name="Lebrun M.H."/>
            <person name="Dickman M."/>
        </authorList>
    </citation>
    <scope>NUCLEOTIDE SEQUENCE [LARGE SCALE GENOMIC DNA]</scope>
    <source>
        <strain evidence="1 2">B05.10</strain>
    </source>
</reference>
<dbReference type="Proteomes" id="UP000001798">
    <property type="component" value="Chromosome 8"/>
</dbReference>
<protein>
    <recommendedName>
        <fullName evidence="3">F-box domain-containing protein</fullName>
    </recommendedName>
</protein>
<dbReference type="AlphaFoldDB" id="A0A384JNW2"/>
<name>A0A384JNW2_BOTFB</name>
<dbReference type="KEGG" id="bfu:BCIN_08g00410"/>
<dbReference type="EMBL" id="CP009812">
    <property type="protein sequence ID" value="ATZ52278.1"/>
    <property type="molecule type" value="Genomic_DNA"/>
</dbReference>
<gene>
    <name evidence="1" type="ORF">BCIN_08g00410</name>
</gene>
<reference evidence="1 2" key="2">
    <citation type="journal article" date="2012" name="Eukaryot. Cell">
        <title>Genome update of Botrytis cinerea strains B05.10 and T4.</title>
        <authorList>
            <person name="Staats M."/>
            <person name="van Kan J.A."/>
        </authorList>
    </citation>
    <scope>NUCLEOTIDE SEQUENCE [LARGE SCALE GENOMIC DNA]</scope>
    <source>
        <strain evidence="1 2">B05.10</strain>
    </source>
</reference>
<sequence length="257" mass="29544">MVHQYQKVVNLSQISIHSVVHVNINITGHSYPQPNIRILINNHSARNIFLIIGLKFNLSIKSKIQKNTKDYKMTSAAKVLAIPELLEQIFFHVPLPDLMIRVQSVNNHFYNLITTSPLLQYKLFFSSTRNPFLLNHSNTIIPNPLLYPSFHAYVSPSRREWITSTELRPLELCELGVGRRDMMRRGFRFEEASWKNMLVCLPPVKELVIQSMSGRWVIKSETGVRMGMLNSKLLRDVWGSLDVQGEEGLLKCGNAEM</sequence>